<evidence type="ECO:0000313" key="3">
    <source>
        <dbReference type="EMBL" id="MBN8744459.1"/>
    </source>
</evidence>
<keyword evidence="2" id="KW-0472">Membrane</keyword>
<dbReference type="AlphaFoldDB" id="A0A8I1SXC0"/>
<protein>
    <submittedName>
        <fullName evidence="3">UDP-glycosyltransferase</fullName>
    </submittedName>
</protein>
<feature type="region of interest" description="Disordered" evidence="1">
    <location>
        <begin position="390"/>
        <end position="476"/>
    </location>
</feature>
<dbReference type="EMBL" id="JAFKMR010000017">
    <property type="protein sequence ID" value="MBN8744459.1"/>
    <property type="molecule type" value="Genomic_DNA"/>
</dbReference>
<feature type="transmembrane region" description="Helical" evidence="2">
    <location>
        <begin position="7"/>
        <end position="27"/>
    </location>
</feature>
<gene>
    <name evidence="3" type="ORF">J0I24_09150</name>
</gene>
<dbReference type="GO" id="GO:0016740">
    <property type="term" value="F:transferase activity"/>
    <property type="evidence" value="ECO:0007669"/>
    <property type="project" value="UniProtKB-KW"/>
</dbReference>
<keyword evidence="2" id="KW-0812">Transmembrane</keyword>
<evidence type="ECO:0000256" key="2">
    <source>
        <dbReference type="SAM" id="Phobius"/>
    </source>
</evidence>
<feature type="compositionally biased region" description="Gly residues" evidence="1">
    <location>
        <begin position="428"/>
        <end position="440"/>
    </location>
</feature>
<feature type="compositionally biased region" description="Low complexity" evidence="1">
    <location>
        <begin position="460"/>
        <end position="476"/>
    </location>
</feature>
<dbReference type="RefSeq" id="WP_276730267.1">
    <property type="nucleotide sequence ID" value="NZ_JAFKMR010000017.1"/>
</dbReference>
<sequence>MSRAQRILAVAYGGGHIAMMLPVLRVLRSRQPDLDITLLALTTAARVARDAGESPLGYADLLHLLSPEEQAQSLALGRALLPGNTHPDILEAETVAYLGINAWDLRQQLGVAAADALLAAKGRQGFHPLHFFRRIVAHLQPDLVLATNSPRSESAAVDAATEAGIPSLVMLDLFALPGDAFAARKRYPSRVCVLSEAARDNLVRAGWPPECIAITGNPAFDALNAPQTRAAGLALRAELGAPPQRLILLALQPEPATHPASPGRQGDPRLPERVLQACIDSARAHPDWTLIVRPHPSQPAPALGNDPQLRLSLPSEPLHPLLHAVDAVITGTSTVALEAHLAGRRVLQLLDSIAAPAMPYLALGVADAACHLTDLPQTLSPLLAQPSMKRAAVRDGPAAGPLQGGRLPLPTSPTPWGRSGRSLSTCGQGRGGDDPLGGQRGQNPSVGAPNTAADQVSEQALALLAAHPHLTPTTPA</sequence>
<reference evidence="3" key="1">
    <citation type="submission" date="2021-02" db="EMBL/GenBank/DDBJ databases">
        <title>Thiocyanate and organic carbon inputs drive convergent selection for specific autotrophic Afipia and Thiobacillus strains within complex microbiomes.</title>
        <authorList>
            <person name="Huddy R.J."/>
            <person name="Sachdeva R."/>
            <person name="Kadzinga F."/>
            <person name="Kantor R.S."/>
            <person name="Harrison S.T.L."/>
            <person name="Banfield J.F."/>
        </authorList>
    </citation>
    <scope>NUCLEOTIDE SEQUENCE</scope>
    <source>
        <strain evidence="3">SCN18_13_7_16_R3_B_64_19</strain>
    </source>
</reference>
<dbReference type="Gene3D" id="3.40.50.2000">
    <property type="entry name" value="Glycogen Phosphorylase B"/>
    <property type="match status" value="2"/>
</dbReference>
<accession>A0A8I1SXC0</accession>
<organism evidence="3 4">
    <name type="scientific">Thiomonas arsenitoxydans (strain DSM 22701 / CIP 110005 / 3As)</name>
    <dbReference type="NCBI Taxonomy" id="426114"/>
    <lineage>
        <taxon>Bacteria</taxon>
        <taxon>Pseudomonadati</taxon>
        <taxon>Pseudomonadota</taxon>
        <taxon>Betaproteobacteria</taxon>
        <taxon>Burkholderiales</taxon>
        <taxon>Thiomonas</taxon>
    </lineage>
</organism>
<evidence type="ECO:0000313" key="4">
    <source>
        <dbReference type="Proteomes" id="UP000664800"/>
    </source>
</evidence>
<proteinExistence type="predicted"/>
<keyword evidence="3" id="KW-0808">Transferase</keyword>
<keyword evidence="2" id="KW-1133">Transmembrane helix</keyword>
<dbReference type="SUPFAM" id="SSF53756">
    <property type="entry name" value="UDP-Glycosyltransferase/glycogen phosphorylase"/>
    <property type="match status" value="1"/>
</dbReference>
<evidence type="ECO:0000256" key="1">
    <source>
        <dbReference type="SAM" id="MobiDB-lite"/>
    </source>
</evidence>
<dbReference type="Proteomes" id="UP000664800">
    <property type="component" value="Unassembled WGS sequence"/>
</dbReference>
<name>A0A8I1SXC0_THIA3</name>
<comment type="caution">
    <text evidence="3">The sequence shown here is derived from an EMBL/GenBank/DDBJ whole genome shotgun (WGS) entry which is preliminary data.</text>
</comment>